<dbReference type="OrthoDB" id="9796196at2"/>
<evidence type="ECO:0000256" key="5">
    <source>
        <dbReference type="ARBA" id="ARBA00022605"/>
    </source>
</evidence>
<dbReference type="PATRIC" id="fig|121290.4.peg.3189"/>
<evidence type="ECO:0000256" key="9">
    <source>
        <dbReference type="HAMAP-Rule" id="MF_00135"/>
    </source>
</evidence>
<dbReference type="RefSeq" id="WP_068460671.1">
    <property type="nucleotide sequence ID" value="NZ_LMTR01000040.1"/>
</dbReference>
<keyword evidence="6 9" id="KW-0822">Tryptophan biosynthesis</keyword>
<evidence type="ECO:0000256" key="6">
    <source>
        <dbReference type="ARBA" id="ARBA00022822"/>
    </source>
</evidence>
<evidence type="ECO:0000256" key="2">
    <source>
        <dbReference type="ARBA" id="ARBA00004664"/>
    </source>
</evidence>
<keyword evidence="5 9" id="KW-0028">Amino-acid biosynthesis</keyword>
<dbReference type="SUPFAM" id="SSF51366">
    <property type="entry name" value="Ribulose-phoshate binding barrel"/>
    <property type="match status" value="1"/>
</dbReference>
<evidence type="ECO:0000313" key="11">
    <source>
        <dbReference type="EMBL" id="KWT70019.1"/>
    </source>
</evidence>
<dbReference type="GO" id="GO:0004640">
    <property type="term" value="F:phosphoribosylanthranilate isomerase activity"/>
    <property type="evidence" value="ECO:0007669"/>
    <property type="project" value="UniProtKB-UniRule"/>
</dbReference>
<dbReference type="GO" id="GO:0000162">
    <property type="term" value="P:L-tryptophan biosynthetic process"/>
    <property type="evidence" value="ECO:0007669"/>
    <property type="project" value="UniProtKB-UniRule"/>
</dbReference>
<dbReference type="PANTHER" id="PTHR42894">
    <property type="entry name" value="N-(5'-PHOSPHORIBOSYL)ANTHRANILATE ISOMERASE"/>
    <property type="match status" value="1"/>
</dbReference>
<comment type="pathway">
    <text evidence="2 9">Amino-acid biosynthesis; L-tryptophan biosynthesis; L-tryptophan from chorismate: step 3/5.</text>
</comment>
<dbReference type="InterPro" id="IPR044643">
    <property type="entry name" value="TrpF_fam"/>
</dbReference>
<dbReference type="UniPathway" id="UPA00035">
    <property type="reaction ID" value="UER00042"/>
</dbReference>
<evidence type="ECO:0000259" key="10">
    <source>
        <dbReference type="Pfam" id="PF00697"/>
    </source>
</evidence>
<comment type="similarity">
    <text evidence="9">Belongs to the TrpF family.</text>
</comment>
<evidence type="ECO:0000313" key="12">
    <source>
        <dbReference type="Proteomes" id="UP000059074"/>
    </source>
</evidence>
<dbReference type="HAMAP" id="MF_00135">
    <property type="entry name" value="PRAI"/>
    <property type="match status" value="1"/>
</dbReference>
<proteinExistence type="inferred from homology"/>
<name>A0A125NVJ8_HYPSL</name>
<dbReference type="InterPro" id="IPR011060">
    <property type="entry name" value="RibuloseP-bd_barrel"/>
</dbReference>
<protein>
    <recommendedName>
        <fullName evidence="4 9">N-(5'-phosphoribosyl)anthranilate isomerase</fullName>
        <shortName evidence="9">PRAI</shortName>
        <ecNumber evidence="3 9">5.3.1.24</ecNumber>
    </recommendedName>
</protein>
<accession>A0A125NVJ8</accession>
<evidence type="ECO:0000256" key="7">
    <source>
        <dbReference type="ARBA" id="ARBA00023141"/>
    </source>
</evidence>
<dbReference type="EC" id="5.3.1.24" evidence="3 9"/>
<dbReference type="AlphaFoldDB" id="A0A125NVJ8"/>
<dbReference type="Gene3D" id="3.20.20.70">
    <property type="entry name" value="Aldolase class I"/>
    <property type="match status" value="1"/>
</dbReference>
<dbReference type="PANTHER" id="PTHR42894:SF1">
    <property type="entry name" value="N-(5'-PHOSPHORIBOSYL)ANTHRANILATE ISOMERASE"/>
    <property type="match status" value="1"/>
</dbReference>
<dbReference type="InterPro" id="IPR001240">
    <property type="entry name" value="PRAI_dom"/>
</dbReference>
<reference evidence="11 12" key="1">
    <citation type="submission" date="2015-10" db="EMBL/GenBank/DDBJ databases">
        <title>Transcriptomic analysis of a linuron degrading triple-species bacterial consortium.</title>
        <authorList>
            <person name="Albers P."/>
        </authorList>
    </citation>
    <scope>NUCLEOTIDE SEQUENCE [LARGE SCALE GENOMIC DNA]</scope>
    <source>
        <strain evidence="11 12">WDL6</strain>
    </source>
</reference>
<organism evidence="11 12">
    <name type="scientific">Hyphomicrobium sulfonivorans</name>
    <dbReference type="NCBI Taxonomy" id="121290"/>
    <lineage>
        <taxon>Bacteria</taxon>
        <taxon>Pseudomonadati</taxon>
        <taxon>Pseudomonadota</taxon>
        <taxon>Alphaproteobacteria</taxon>
        <taxon>Hyphomicrobiales</taxon>
        <taxon>Hyphomicrobiaceae</taxon>
        <taxon>Hyphomicrobium</taxon>
    </lineage>
</organism>
<gene>
    <name evidence="9" type="primary">trpF</name>
    <name evidence="11" type="ORF">APY04_1228</name>
</gene>
<feature type="domain" description="N-(5'phosphoribosyl) anthranilate isomerase (PRAI)" evidence="10">
    <location>
        <begin position="5"/>
        <end position="215"/>
    </location>
</feature>
<dbReference type="Pfam" id="PF00697">
    <property type="entry name" value="PRAI"/>
    <property type="match status" value="1"/>
</dbReference>
<comment type="catalytic activity">
    <reaction evidence="1 9">
        <text>N-(5-phospho-beta-D-ribosyl)anthranilate = 1-(2-carboxyphenylamino)-1-deoxy-D-ribulose 5-phosphate</text>
        <dbReference type="Rhea" id="RHEA:21540"/>
        <dbReference type="ChEBI" id="CHEBI:18277"/>
        <dbReference type="ChEBI" id="CHEBI:58613"/>
        <dbReference type="EC" id="5.3.1.24"/>
    </reaction>
</comment>
<comment type="caution">
    <text evidence="11">The sequence shown here is derived from an EMBL/GenBank/DDBJ whole genome shotgun (WGS) entry which is preliminary data.</text>
</comment>
<dbReference type="STRING" id="121290.APY04_1228"/>
<sequence length="224" mass="23793">MTTEVKICGINSAEAMQSTLDAGADYVGLVFFERSPRNVDLAMARTLADMARDRLQVIALVVDADDALLEAIAREVAPHLIQLHGKETPKRANDVRRQFGIPVMKAVSVAGPDDVRGALAYDGFVDRLLFDAKPRADEPGALPGGNGVAFDWEALAAVERDANDLLADCILAGGLTPENVAEAVRLTGVRAVDVSSGVESSPGVKDAERIRRFISAAKTANQTP</sequence>
<keyword evidence="8 9" id="KW-0413">Isomerase</keyword>
<dbReference type="EMBL" id="LMTR01000040">
    <property type="protein sequence ID" value="KWT70019.1"/>
    <property type="molecule type" value="Genomic_DNA"/>
</dbReference>
<evidence type="ECO:0000256" key="4">
    <source>
        <dbReference type="ARBA" id="ARBA00022272"/>
    </source>
</evidence>
<evidence type="ECO:0000256" key="1">
    <source>
        <dbReference type="ARBA" id="ARBA00001164"/>
    </source>
</evidence>
<keyword evidence="12" id="KW-1185">Reference proteome</keyword>
<dbReference type="CDD" id="cd00405">
    <property type="entry name" value="PRAI"/>
    <property type="match status" value="1"/>
</dbReference>
<keyword evidence="7 9" id="KW-0057">Aromatic amino acid biosynthesis</keyword>
<dbReference type="NCBIfam" id="NF002295">
    <property type="entry name" value="PRK01222.1-1"/>
    <property type="match status" value="1"/>
</dbReference>
<evidence type="ECO:0000256" key="3">
    <source>
        <dbReference type="ARBA" id="ARBA00012572"/>
    </source>
</evidence>
<evidence type="ECO:0000256" key="8">
    <source>
        <dbReference type="ARBA" id="ARBA00023235"/>
    </source>
</evidence>
<dbReference type="Proteomes" id="UP000059074">
    <property type="component" value="Unassembled WGS sequence"/>
</dbReference>
<dbReference type="InterPro" id="IPR013785">
    <property type="entry name" value="Aldolase_TIM"/>
</dbReference>